<evidence type="ECO:0000256" key="1">
    <source>
        <dbReference type="ARBA" id="ARBA00022475"/>
    </source>
</evidence>
<accession>A0A2T4TZ94</accession>
<comment type="similarity">
    <text evidence="10">Belongs to the glycosyltransferase 28 family. MurG subfamily.</text>
</comment>
<keyword evidence="1 10" id="KW-1003">Cell membrane</keyword>
<evidence type="ECO:0000256" key="2">
    <source>
        <dbReference type="ARBA" id="ARBA00022618"/>
    </source>
</evidence>
<evidence type="ECO:0000256" key="7">
    <source>
        <dbReference type="ARBA" id="ARBA00023136"/>
    </source>
</evidence>
<comment type="pathway">
    <text evidence="10">Cell wall biogenesis; peptidoglycan biosynthesis.</text>
</comment>
<dbReference type="EC" id="2.4.1.227" evidence="10"/>
<dbReference type="Gene3D" id="3.40.50.2000">
    <property type="entry name" value="Glycogen Phosphorylase B"/>
    <property type="match status" value="2"/>
</dbReference>
<evidence type="ECO:0000256" key="4">
    <source>
        <dbReference type="ARBA" id="ARBA00022679"/>
    </source>
</evidence>
<evidence type="ECO:0000256" key="8">
    <source>
        <dbReference type="ARBA" id="ARBA00023306"/>
    </source>
</evidence>
<dbReference type="PANTHER" id="PTHR21015">
    <property type="entry name" value="UDP-N-ACETYLGLUCOSAMINE--N-ACETYLMURAMYL-(PENTAPEPTIDE) PYROPHOSPHORYL-UNDECAPRENOL N-ACETYLGLUCOSAMINE TRANSFERASE 1"/>
    <property type="match status" value="1"/>
</dbReference>
<organism evidence="14 15">
    <name type="scientific">Candidatus Methylomirabilis limnetica</name>
    <dbReference type="NCBI Taxonomy" id="2033718"/>
    <lineage>
        <taxon>Bacteria</taxon>
        <taxon>Candidatus Methylomirabilota</taxon>
        <taxon>Candidatus Methylomirabilia</taxon>
        <taxon>Candidatus Methylomirabilales</taxon>
        <taxon>Candidatus Methylomirabilaceae</taxon>
        <taxon>Candidatus Methylomirabilis</taxon>
    </lineage>
</organism>
<sequence>MPDHHLFRYRDPAQHLPLPGGERTTRVKAIITGGGTGGHLFPAIALAEELRSRRTDVSLLFVGVEGGIEASLLATRGWDFEGIRASGLQGKRLLSRLRSLTLIPSGLIRALSILRRFRPDVVVGFGGYASAAMVLSGVLARVPTVIHEQNALPGLANRWLGRIVDSVAVAFEEASDFFPKSKVRVTGNPVRAELFGVSRAEAATRLGLDPNRFTLLIFGGSQGAHRLNQAVMEALPKLTDERERIQFIHATGPRDLSLVRQGYDALGYSAAVEPFFQAMAVAYAIADLCFCRAGAGTVAELCALGKPSVLVPFPFAANDHQRYNAEALVASGGARMVLDHDLSGATVAEIIRTFLRDREGLEVMAHRAKSLEKPDAAIRLADLVTLTACQAPGAKFYVGFQVSHARFHVGDPKPKTRNPKLETGNCSDV</sequence>
<keyword evidence="9 10" id="KW-0961">Cell wall biogenesis/degradation</keyword>
<dbReference type="GO" id="GO:0050511">
    <property type="term" value="F:undecaprenyldiphospho-muramoylpentapeptide beta-N-acetylglucosaminyltransferase activity"/>
    <property type="evidence" value="ECO:0007669"/>
    <property type="project" value="UniProtKB-UniRule"/>
</dbReference>
<comment type="function">
    <text evidence="10">Cell wall formation. Catalyzes the transfer of a GlcNAc subunit on undecaprenyl-pyrophosphoryl-MurNAc-pentapeptide (lipid intermediate I) to form undecaprenyl-pyrophosphoryl-MurNAc-(pentapeptide)GlcNAc (lipid intermediate II).</text>
</comment>
<feature type="binding site" evidence="10">
    <location>
        <position position="150"/>
    </location>
    <ligand>
        <name>UDP-N-acetyl-alpha-D-glucosamine</name>
        <dbReference type="ChEBI" id="CHEBI:57705"/>
    </ligand>
</feature>
<dbReference type="GO" id="GO:0008360">
    <property type="term" value="P:regulation of cell shape"/>
    <property type="evidence" value="ECO:0007669"/>
    <property type="project" value="UniProtKB-KW"/>
</dbReference>
<evidence type="ECO:0000259" key="13">
    <source>
        <dbReference type="Pfam" id="PF04101"/>
    </source>
</evidence>
<evidence type="ECO:0000313" key="14">
    <source>
        <dbReference type="EMBL" id="PTL36424.1"/>
    </source>
</evidence>
<feature type="binding site" evidence="10">
    <location>
        <position position="221"/>
    </location>
    <ligand>
        <name>UDP-N-acetyl-alpha-D-glucosamine</name>
        <dbReference type="ChEBI" id="CHEBI:57705"/>
    </ligand>
</feature>
<dbReference type="AlphaFoldDB" id="A0A2T4TZ94"/>
<evidence type="ECO:0000256" key="6">
    <source>
        <dbReference type="ARBA" id="ARBA00022984"/>
    </source>
</evidence>
<feature type="binding site" evidence="10">
    <location>
        <begin position="36"/>
        <end position="38"/>
    </location>
    <ligand>
        <name>UDP-N-acetyl-alpha-D-glucosamine</name>
        <dbReference type="ChEBI" id="CHEBI:57705"/>
    </ligand>
</feature>
<dbReference type="GO" id="GO:0051991">
    <property type="term" value="F:UDP-N-acetyl-D-glucosamine:N-acetylmuramoyl-L-alanyl-D-glutamyl-meso-2,6-diaminopimelyl-D-alanyl-D-alanine-diphosphoundecaprenol 4-beta-N-acetylglucosaminlytransferase activity"/>
    <property type="evidence" value="ECO:0007669"/>
    <property type="project" value="RHEA"/>
</dbReference>
<feature type="binding site" evidence="10">
    <location>
        <position position="191"/>
    </location>
    <ligand>
        <name>UDP-N-acetyl-alpha-D-glucosamine</name>
        <dbReference type="ChEBI" id="CHEBI:57705"/>
    </ligand>
</feature>
<evidence type="ECO:0000256" key="5">
    <source>
        <dbReference type="ARBA" id="ARBA00022960"/>
    </source>
</evidence>
<dbReference type="InterPro" id="IPR007235">
    <property type="entry name" value="Glyco_trans_28_C"/>
</dbReference>
<evidence type="ECO:0000259" key="12">
    <source>
        <dbReference type="Pfam" id="PF03033"/>
    </source>
</evidence>
<protein>
    <recommendedName>
        <fullName evidence="10">UDP-N-acetylglucosamine--N-acetylmuramyl-(pentapeptide) pyrophosphoryl-undecaprenol N-acetylglucosamine transferase</fullName>
        <ecNumber evidence="10">2.4.1.227</ecNumber>
    </recommendedName>
    <alternativeName>
        <fullName evidence="10">Undecaprenyl-PP-MurNAc-pentapeptide-UDPGlcNAc GlcNAc transferase</fullName>
    </alternativeName>
</protein>
<dbReference type="GO" id="GO:0005886">
    <property type="term" value="C:plasma membrane"/>
    <property type="evidence" value="ECO:0007669"/>
    <property type="project" value="UniProtKB-SubCell"/>
</dbReference>
<dbReference type="GO" id="GO:0071555">
    <property type="term" value="P:cell wall organization"/>
    <property type="evidence" value="ECO:0007669"/>
    <property type="project" value="UniProtKB-KW"/>
</dbReference>
<keyword evidence="4 10" id="KW-0808">Transferase</keyword>
<evidence type="ECO:0000256" key="9">
    <source>
        <dbReference type="ARBA" id="ARBA00023316"/>
    </source>
</evidence>
<comment type="subcellular location">
    <subcellularLocation>
        <location evidence="10">Cell membrane</location>
        <topology evidence="10">Peripheral membrane protein</topology>
        <orientation evidence="10">Cytoplasmic side</orientation>
    </subcellularLocation>
</comment>
<keyword evidence="6 10" id="KW-0573">Peptidoglycan synthesis</keyword>
<dbReference type="HAMAP" id="MF_00033">
    <property type="entry name" value="MurG"/>
    <property type="match status" value="1"/>
</dbReference>
<keyword evidence="7 10" id="KW-0472">Membrane</keyword>
<proteinExistence type="inferred from homology"/>
<comment type="catalytic activity">
    <reaction evidence="10">
        <text>di-trans,octa-cis-undecaprenyl diphospho-N-acetyl-alpha-D-muramoyl-L-alanyl-D-glutamyl-meso-2,6-diaminopimeloyl-D-alanyl-D-alanine + UDP-N-acetyl-alpha-D-glucosamine = di-trans,octa-cis-undecaprenyl diphospho-[N-acetyl-alpha-D-glucosaminyl-(1-&gt;4)]-N-acetyl-alpha-D-muramoyl-L-alanyl-D-glutamyl-meso-2,6-diaminopimeloyl-D-alanyl-D-alanine + UDP + H(+)</text>
        <dbReference type="Rhea" id="RHEA:31227"/>
        <dbReference type="ChEBI" id="CHEBI:15378"/>
        <dbReference type="ChEBI" id="CHEBI:57705"/>
        <dbReference type="ChEBI" id="CHEBI:58223"/>
        <dbReference type="ChEBI" id="CHEBI:61387"/>
        <dbReference type="ChEBI" id="CHEBI:61388"/>
        <dbReference type="EC" id="2.4.1.227"/>
    </reaction>
</comment>
<dbReference type="GO" id="GO:0009252">
    <property type="term" value="P:peptidoglycan biosynthetic process"/>
    <property type="evidence" value="ECO:0007669"/>
    <property type="project" value="UniProtKB-UniRule"/>
</dbReference>
<dbReference type="GO" id="GO:0051301">
    <property type="term" value="P:cell division"/>
    <property type="evidence" value="ECO:0007669"/>
    <property type="project" value="UniProtKB-KW"/>
</dbReference>
<keyword evidence="3 10" id="KW-0328">Glycosyltransferase</keyword>
<feature type="domain" description="Glycosyltransferase family 28 N-terminal" evidence="12">
    <location>
        <begin position="30"/>
        <end position="168"/>
    </location>
</feature>
<keyword evidence="2 10" id="KW-0132">Cell division</keyword>
<keyword evidence="5 10" id="KW-0133">Cell shape</keyword>
<evidence type="ECO:0000313" key="15">
    <source>
        <dbReference type="Proteomes" id="UP000241436"/>
    </source>
</evidence>
<dbReference type="Pfam" id="PF04101">
    <property type="entry name" value="Glyco_tran_28_C"/>
    <property type="match status" value="1"/>
</dbReference>
<comment type="caution">
    <text evidence="10">Lacks conserved residue(s) required for the propagation of feature annotation.</text>
</comment>
<feature type="binding site" evidence="10">
    <location>
        <position position="321"/>
    </location>
    <ligand>
        <name>UDP-N-acetyl-alpha-D-glucosamine</name>
        <dbReference type="ChEBI" id="CHEBI:57705"/>
    </ligand>
</feature>
<dbReference type="CDD" id="cd03785">
    <property type="entry name" value="GT28_MurG"/>
    <property type="match status" value="1"/>
</dbReference>
<name>A0A2T4TZ94_9BACT</name>
<dbReference type="PANTHER" id="PTHR21015:SF22">
    <property type="entry name" value="GLYCOSYLTRANSFERASE"/>
    <property type="match status" value="1"/>
</dbReference>
<dbReference type="InterPro" id="IPR006009">
    <property type="entry name" value="GlcNAc_MurG"/>
</dbReference>
<evidence type="ECO:0000256" key="3">
    <source>
        <dbReference type="ARBA" id="ARBA00022676"/>
    </source>
</evidence>
<gene>
    <name evidence="10 14" type="primary">murG</name>
    <name evidence="14" type="ORF">CLG94_05185</name>
</gene>
<comment type="caution">
    <text evidence="14">The sequence shown here is derived from an EMBL/GenBank/DDBJ whole genome shotgun (WGS) entry which is preliminary data.</text>
</comment>
<evidence type="ECO:0000256" key="10">
    <source>
        <dbReference type="HAMAP-Rule" id="MF_00033"/>
    </source>
</evidence>
<dbReference type="InterPro" id="IPR004276">
    <property type="entry name" value="GlycoTrans_28_N"/>
</dbReference>
<dbReference type="NCBIfam" id="TIGR01133">
    <property type="entry name" value="murG"/>
    <property type="match status" value="1"/>
</dbReference>
<feature type="region of interest" description="Disordered" evidence="11">
    <location>
        <begin position="408"/>
        <end position="429"/>
    </location>
</feature>
<reference evidence="15" key="2">
    <citation type="journal article" date="2018" name="Environ. Microbiol.">
        <title>Bloom of a denitrifying methanotroph, 'Candidatus Methylomirabilis limnetica', in a deep stratified lake.</title>
        <authorList>
            <person name="Graf J.S."/>
            <person name="Mayr M.J."/>
            <person name="Marchant H.K."/>
            <person name="Tienken D."/>
            <person name="Hach P.F."/>
            <person name="Brand A."/>
            <person name="Schubert C.J."/>
            <person name="Kuypers M.M."/>
            <person name="Milucka J."/>
        </authorList>
    </citation>
    <scope>NUCLEOTIDE SEQUENCE [LARGE SCALE GENOMIC DNA]</scope>
    <source>
        <strain evidence="15">Zug</strain>
    </source>
</reference>
<dbReference type="GO" id="GO:0005975">
    <property type="term" value="P:carbohydrate metabolic process"/>
    <property type="evidence" value="ECO:0007669"/>
    <property type="project" value="InterPro"/>
</dbReference>
<reference evidence="14 15" key="1">
    <citation type="submission" date="2017-09" db="EMBL/GenBank/DDBJ databases">
        <title>Bloom of a denitrifying methanotroph, Candidatus Methylomirabilis limnetica, in a deep stratified lake.</title>
        <authorList>
            <person name="Graf J.S."/>
            <person name="Marchant H.K."/>
            <person name="Tienken D."/>
            <person name="Hach P.F."/>
            <person name="Brand A."/>
            <person name="Schubert C.J."/>
            <person name="Kuypers M.M."/>
            <person name="Milucka J."/>
        </authorList>
    </citation>
    <scope>NUCLEOTIDE SEQUENCE [LARGE SCALE GENOMIC DNA]</scope>
    <source>
        <strain evidence="14 15">Zug</strain>
    </source>
</reference>
<dbReference type="SUPFAM" id="SSF53756">
    <property type="entry name" value="UDP-Glycosyltransferase/glycogen phosphorylase"/>
    <property type="match status" value="1"/>
</dbReference>
<feature type="domain" description="Glycosyl transferase family 28 C-terminal" evidence="13">
    <location>
        <begin position="214"/>
        <end position="378"/>
    </location>
</feature>
<dbReference type="UniPathway" id="UPA00219"/>
<keyword evidence="8 10" id="KW-0131">Cell cycle</keyword>
<dbReference type="Proteomes" id="UP000241436">
    <property type="component" value="Unassembled WGS sequence"/>
</dbReference>
<dbReference type="EMBL" id="NVQC01000016">
    <property type="protein sequence ID" value="PTL36424.1"/>
    <property type="molecule type" value="Genomic_DNA"/>
</dbReference>
<keyword evidence="15" id="KW-1185">Reference proteome</keyword>
<dbReference type="Pfam" id="PF03033">
    <property type="entry name" value="Glyco_transf_28"/>
    <property type="match status" value="1"/>
</dbReference>
<evidence type="ECO:0000256" key="11">
    <source>
        <dbReference type="SAM" id="MobiDB-lite"/>
    </source>
</evidence>